<dbReference type="Gene3D" id="1.10.8.430">
    <property type="entry name" value="Helical domain of apoptotic protease-activating factors"/>
    <property type="match status" value="1"/>
</dbReference>
<dbReference type="EMBL" id="JARYMX010000007">
    <property type="protein sequence ID" value="KAJ9542510.1"/>
    <property type="molecule type" value="Genomic_DNA"/>
</dbReference>
<dbReference type="Proteomes" id="UP001172457">
    <property type="component" value="Chromosome 7"/>
</dbReference>
<dbReference type="InterPro" id="IPR044974">
    <property type="entry name" value="Disease_R_plants"/>
</dbReference>
<dbReference type="FunFam" id="3.40.50.10140:FF:000007">
    <property type="entry name" value="Disease resistance protein (TIR-NBS-LRR class)"/>
    <property type="match status" value="1"/>
</dbReference>
<dbReference type="InterPro" id="IPR058192">
    <property type="entry name" value="WHD_ROQ1-like"/>
</dbReference>
<dbReference type="Gene3D" id="3.80.10.10">
    <property type="entry name" value="Ribonuclease Inhibitor"/>
    <property type="match status" value="2"/>
</dbReference>
<dbReference type="InterPro" id="IPR035897">
    <property type="entry name" value="Toll_tir_struct_dom_sf"/>
</dbReference>
<keyword evidence="4" id="KW-0520">NAD</keyword>
<dbReference type="InterPro" id="IPR042197">
    <property type="entry name" value="Apaf_helical"/>
</dbReference>
<dbReference type="InterPro" id="IPR055414">
    <property type="entry name" value="LRR_R13L4/SHOC2-like"/>
</dbReference>
<dbReference type="Gene3D" id="3.40.50.300">
    <property type="entry name" value="P-loop containing nucleotide triphosphate hydrolases"/>
    <property type="match status" value="2"/>
</dbReference>
<keyword evidence="7" id="KW-1185">Reference proteome</keyword>
<dbReference type="GO" id="GO:0007165">
    <property type="term" value="P:signal transduction"/>
    <property type="evidence" value="ECO:0007669"/>
    <property type="project" value="InterPro"/>
</dbReference>
<keyword evidence="2" id="KW-0677">Repeat</keyword>
<dbReference type="InterPro" id="IPR002182">
    <property type="entry name" value="NB-ARC"/>
</dbReference>
<sequence>MASSSSPSSSHVPTSTGGWAYDVFLSFRGEDTRYNFVDHLYNALVRSGLTTFKDDEMLKKGKEISPELLESIKESSCAVVVLSKDYANSSWCLVELTKIMECRNQKGRLVIPVFYHVEPSDVRHLKGDYETAFQQHKQKIPSGKAWALHSGEPEFEPWGTHSGGGFRGGAWHFNRDFEKEGRFVEVIAEIEWEMVEAGGCDGRWWWRPVGEGATMVASWSADGFAVGYQFDIVYVSTLFHEKNKEEMDKVNKWKEALKAVSSLSGHHIRGTWGESSFIDEIVQSIVDHTQLSVNMENDLIGIKYHINKLKSLLVLEATKEVRIMGISGMGGIGKTTIARALFGGIRYEFDGCSFINDVRENGSTKRDICALQVLLVLDDVGDKEQLEFLAAARTWFGLGSRIIITTRDEHVLDLYADDIYKPRTLPKEQALELFSRHAFQAKTPPEGYKELSARAIGYASGLPLALKVLGSHLCGAKACVWDSALNRLAKRQEKKIYEPLKISFDGLDDFDKEIFLDIACFFKGDDIESVTRKLDCCGLHPEMGINVLTKRSLITVSKGCIQMHDVLQEMGREIVRVSYPNSRLWKDEEICGLNGNQNLGEIKGIVHTWASSDNVNFSGDVFEKMNNIRLLETRGKFTSCEPTNFPDTLRWLSWKDYPFSSLPVASMHKLVGLEMDEGGIEHLWTEYQHLPHLKLIYLSWMKIKSLPDVSGAVNLERLTVIVCSDLVDDIHKSLGTLKKLAYLELRYCINLRYLPSMKEMPSLETINLTGCSGLKRFPEVSSSMVKLKNIYLNACSELEIIPNSICELKNLKVLHLQGCKSLQDLPKELGSMEKLEELMLGFEKYRPKQLDSINLHALTKLCCLRKLDLNGRQMEEQEFPLNFHEFSSLEELHLCGNQKLVQLPGSISRLCSLKHLELTECEQLQNIQGLPSTIQVLKARDCLSLKRIEDLSKKYASLHTICLPGCERLLKNKTYLDKMLQQSFIKKCIDVDGQLCIWIPGSKIPSWFEEQHRDGYKLGSKIPGEHGGDDRHKIALKLPPQRHT</sequence>
<proteinExistence type="predicted"/>
<organism evidence="6 7">
    <name type="scientific">Centaurea solstitialis</name>
    <name type="common">yellow star-thistle</name>
    <dbReference type="NCBI Taxonomy" id="347529"/>
    <lineage>
        <taxon>Eukaryota</taxon>
        <taxon>Viridiplantae</taxon>
        <taxon>Streptophyta</taxon>
        <taxon>Embryophyta</taxon>
        <taxon>Tracheophyta</taxon>
        <taxon>Spermatophyta</taxon>
        <taxon>Magnoliopsida</taxon>
        <taxon>eudicotyledons</taxon>
        <taxon>Gunneridae</taxon>
        <taxon>Pentapetalae</taxon>
        <taxon>asterids</taxon>
        <taxon>campanulids</taxon>
        <taxon>Asterales</taxon>
        <taxon>Asteraceae</taxon>
        <taxon>Carduoideae</taxon>
        <taxon>Cardueae</taxon>
        <taxon>Centaureinae</taxon>
        <taxon>Centaurea</taxon>
    </lineage>
</organism>
<dbReference type="PANTHER" id="PTHR11017">
    <property type="entry name" value="LEUCINE-RICH REPEAT-CONTAINING PROTEIN"/>
    <property type="match status" value="1"/>
</dbReference>
<name>A0AA38W8B0_9ASTR</name>
<dbReference type="SUPFAM" id="SSF52058">
    <property type="entry name" value="L domain-like"/>
    <property type="match status" value="1"/>
</dbReference>
<dbReference type="SUPFAM" id="SSF46785">
    <property type="entry name" value="Winged helix' DNA-binding domain"/>
    <property type="match status" value="1"/>
</dbReference>
<dbReference type="PANTHER" id="PTHR11017:SF479">
    <property type="entry name" value="DISEASE RESISTANCE PROTEIN (TIR-NBS-LRR CLASS) FAMILY"/>
    <property type="match status" value="1"/>
</dbReference>
<feature type="non-terminal residue" evidence="6">
    <location>
        <position position="1"/>
    </location>
</feature>
<dbReference type="InterPro" id="IPR032675">
    <property type="entry name" value="LRR_dom_sf"/>
</dbReference>
<evidence type="ECO:0000313" key="7">
    <source>
        <dbReference type="Proteomes" id="UP001172457"/>
    </source>
</evidence>
<protein>
    <recommendedName>
        <fullName evidence="5">TIR domain-containing protein</fullName>
    </recommendedName>
</protein>
<dbReference type="InterPro" id="IPR027417">
    <property type="entry name" value="P-loop_NTPase"/>
</dbReference>
<dbReference type="SUPFAM" id="SSF52540">
    <property type="entry name" value="P-loop containing nucleoside triphosphate hydrolases"/>
    <property type="match status" value="1"/>
</dbReference>
<dbReference type="GO" id="GO:0043531">
    <property type="term" value="F:ADP binding"/>
    <property type="evidence" value="ECO:0007669"/>
    <property type="project" value="InterPro"/>
</dbReference>
<keyword evidence="1" id="KW-0433">Leucine-rich repeat</keyword>
<dbReference type="PROSITE" id="PS50104">
    <property type="entry name" value="TIR"/>
    <property type="match status" value="1"/>
</dbReference>
<accession>A0AA38W8B0</accession>
<dbReference type="Pfam" id="PF23282">
    <property type="entry name" value="WHD_ROQ1"/>
    <property type="match status" value="1"/>
</dbReference>
<dbReference type="Pfam" id="PF00931">
    <property type="entry name" value="NB-ARC"/>
    <property type="match status" value="2"/>
</dbReference>
<dbReference type="GO" id="GO:0006952">
    <property type="term" value="P:defense response"/>
    <property type="evidence" value="ECO:0007669"/>
    <property type="project" value="UniProtKB-KW"/>
</dbReference>
<dbReference type="GO" id="GO:0051707">
    <property type="term" value="P:response to other organism"/>
    <property type="evidence" value="ECO:0007669"/>
    <property type="project" value="UniProtKB-ARBA"/>
</dbReference>
<evidence type="ECO:0000256" key="3">
    <source>
        <dbReference type="ARBA" id="ARBA00022821"/>
    </source>
</evidence>
<dbReference type="AlphaFoldDB" id="A0AA38W8B0"/>
<feature type="domain" description="TIR" evidence="5">
    <location>
        <begin position="19"/>
        <end position="145"/>
    </location>
</feature>
<gene>
    <name evidence="6" type="ORF">OSB04_029016</name>
</gene>
<dbReference type="Pfam" id="PF23598">
    <property type="entry name" value="LRR_14"/>
    <property type="match status" value="1"/>
</dbReference>
<evidence type="ECO:0000256" key="2">
    <source>
        <dbReference type="ARBA" id="ARBA00022737"/>
    </source>
</evidence>
<evidence type="ECO:0000256" key="1">
    <source>
        <dbReference type="ARBA" id="ARBA00022614"/>
    </source>
</evidence>
<dbReference type="Pfam" id="PF01582">
    <property type="entry name" value="TIR"/>
    <property type="match status" value="1"/>
</dbReference>
<dbReference type="SUPFAM" id="SSF52200">
    <property type="entry name" value="Toll/Interleukin receptor TIR domain"/>
    <property type="match status" value="1"/>
</dbReference>
<dbReference type="Gene3D" id="3.40.50.10140">
    <property type="entry name" value="Toll/interleukin-1 receptor homology (TIR) domain"/>
    <property type="match status" value="2"/>
</dbReference>
<evidence type="ECO:0000313" key="6">
    <source>
        <dbReference type="EMBL" id="KAJ9542510.1"/>
    </source>
</evidence>
<dbReference type="InterPro" id="IPR000157">
    <property type="entry name" value="TIR_dom"/>
</dbReference>
<evidence type="ECO:0000256" key="4">
    <source>
        <dbReference type="ARBA" id="ARBA00023027"/>
    </source>
</evidence>
<reference evidence="6" key="1">
    <citation type="submission" date="2023-03" db="EMBL/GenBank/DDBJ databases">
        <title>Chromosome-scale reference genome and RAD-based genetic map of yellow starthistle (Centaurea solstitialis) reveal putative structural variation and QTLs associated with invader traits.</title>
        <authorList>
            <person name="Reatini B."/>
            <person name="Cang F.A."/>
            <person name="Jiang Q."/>
            <person name="Mckibben M.T.W."/>
            <person name="Barker M.S."/>
            <person name="Rieseberg L.H."/>
            <person name="Dlugosch K.M."/>
        </authorList>
    </citation>
    <scope>NUCLEOTIDE SEQUENCE</scope>
    <source>
        <strain evidence="6">CAN-66</strain>
        <tissue evidence="6">Leaf</tissue>
    </source>
</reference>
<evidence type="ECO:0000259" key="5">
    <source>
        <dbReference type="PROSITE" id="PS50104"/>
    </source>
</evidence>
<dbReference type="SMART" id="SM00255">
    <property type="entry name" value="TIR"/>
    <property type="match status" value="1"/>
</dbReference>
<comment type="caution">
    <text evidence="6">The sequence shown here is derived from an EMBL/GenBank/DDBJ whole genome shotgun (WGS) entry which is preliminary data.</text>
</comment>
<dbReference type="PRINTS" id="PR00364">
    <property type="entry name" value="DISEASERSIST"/>
</dbReference>
<keyword evidence="3" id="KW-0611">Plant defense</keyword>
<dbReference type="InterPro" id="IPR036390">
    <property type="entry name" value="WH_DNA-bd_sf"/>
</dbReference>